<dbReference type="Gene3D" id="3.30.450.40">
    <property type="match status" value="1"/>
</dbReference>
<dbReference type="InterPro" id="IPR050268">
    <property type="entry name" value="NADH-dep_flavin_reductase"/>
</dbReference>
<dbReference type="PANTHER" id="PTHR30466:SF11">
    <property type="entry name" value="FLAVIN-DEPENDENT MONOOXYGENASE, REDUCTASE SUBUNIT HSAB"/>
    <property type="match status" value="1"/>
</dbReference>
<evidence type="ECO:0000313" key="4">
    <source>
        <dbReference type="EMBL" id="MTB93876.1"/>
    </source>
</evidence>
<evidence type="ECO:0000313" key="5">
    <source>
        <dbReference type="Proteomes" id="UP000433406"/>
    </source>
</evidence>
<accession>A0A6I3J0W2</accession>
<evidence type="ECO:0000256" key="2">
    <source>
        <dbReference type="ARBA" id="ARBA00023002"/>
    </source>
</evidence>
<dbReference type="Gene3D" id="2.30.110.10">
    <property type="entry name" value="Electron Transport, Fmn-binding Protein, Chain A"/>
    <property type="match status" value="1"/>
</dbReference>
<dbReference type="EMBL" id="WLCI01000002">
    <property type="protein sequence ID" value="MTB93876.1"/>
    <property type="molecule type" value="Genomic_DNA"/>
</dbReference>
<gene>
    <name evidence="4" type="ORF">GGQ22_02165</name>
</gene>
<dbReference type="Proteomes" id="UP000433406">
    <property type="component" value="Unassembled WGS sequence"/>
</dbReference>
<evidence type="ECO:0000259" key="3">
    <source>
        <dbReference type="SMART" id="SM00903"/>
    </source>
</evidence>
<organism evidence="4 5">
    <name type="scientific">Nocardioides marmotae</name>
    <dbReference type="NCBI Taxonomy" id="2663857"/>
    <lineage>
        <taxon>Bacteria</taxon>
        <taxon>Bacillati</taxon>
        <taxon>Actinomycetota</taxon>
        <taxon>Actinomycetes</taxon>
        <taxon>Propionibacteriales</taxon>
        <taxon>Nocardioidaceae</taxon>
        <taxon>Nocardioides</taxon>
    </lineage>
</organism>
<dbReference type="PANTHER" id="PTHR30466">
    <property type="entry name" value="FLAVIN REDUCTASE"/>
    <property type="match status" value="1"/>
</dbReference>
<keyword evidence="5" id="KW-1185">Reference proteome</keyword>
<dbReference type="GO" id="GO:0010181">
    <property type="term" value="F:FMN binding"/>
    <property type="evidence" value="ECO:0007669"/>
    <property type="project" value="InterPro"/>
</dbReference>
<dbReference type="GO" id="GO:0042602">
    <property type="term" value="F:riboflavin reductase (NADPH) activity"/>
    <property type="evidence" value="ECO:0007669"/>
    <property type="project" value="TreeGrafter"/>
</dbReference>
<dbReference type="SMART" id="SM00903">
    <property type="entry name" value="Flavin_Reduct"/>
    <property type="match status" value="1"/>
</dbReference>
<dbReference type="AlphaFoldDB" id="A0A6I3J0W2"/>
<dbReference type="InterPro" id="IPR012349">
    <property type="entry name" value="Split_barrel_FMN-bd"/>
</dbReference>
<protein>
    <submittedName>
        <fullName evidence="4">Flavin reductase</fullName>
    </submittedName>
</protein>
<dbReference type="RefSeq" id="WP_154613626.1">
    <property type="nucleotide sequence ID" value="NZ_CP053660.1"/>
</dbReference>
<comment type="similarity">
    <text evidence="1">Belongs to the non-flavoprotein flavin reductase family.</text>
</comment>
<feature type="domain" description="Flavin reductase like" evidence="3">
    <location>
        <begin position="13"/>
        <end position="157"/>
    </location>
</feature>
<name>A0A6I3J0W2_9ACTN</name>
<dbReference type="Pfam" id="PF01613">
    <property type="entry name" value="Flavin_Reduct"/>
    <property type="match status" value="1"/>
</dbReference>
<comment type="caution">
    <text evidence="4">The sequence shown here is derived from an EMBL/GenBank/DDBJ whole genome shotgun (WGS) entry which is preliminary data.</text>
</comment>
<evidence type="ECO:0000256" key="1">
    <source>
        <dbReference type="ARBA" id="ARBA00008898"/>
    </source>
</evidence>
<sequence length="381" mass="41294">MTAVDPVRFRETLGHYPTGVVVVTCIDDAGEPQGMVIGSFTSVSLDPPLVAYFPSKTSRTYQRVRTGSSFCVNVLGADQEDVCRLFATGAPDKFDRAAWRPAPSGAPILDGAVAWIDCAPHAIQDGGDHDIVLGRVTDLDVESAANPLLFFQGGYGRFSHRPLVAVNEDVYCAIRAAERGREHLQGLAEELGAEVNVIASHGEEMVYVATAVCPGVRSRTVLGAPFPILPPLGEVHVSGWPEDRIAEWVAKAPGDDDARARQLARVRQAQERGWTASLAGGRPEGELREALRLWSDPDLTPAQHREVTERIARATDYYQPFEPVDGEIYDLHSLLVAVPGPEGRVDLVVRVGQLRHGVDAATVRGWVSRAKQTARRLAGSE</sequence>
<dbReference type="InterPro" id="IPR002563">
    <property type="entry name" value="Flavin_Rdtase-like_dom"/>
</dbReference>
<dbReference type="SUPFAM" id="SSF50475">
    <property type="entry name" value="FMN-binding split barrel"/>
    <property type="match status" value="1"/>
</dbReference>
<keyword evidence="2" id="KW-0560">Oxidoreductase</keyword>
<reference evidence="4 5" key="1">
    <citation type="submission" date="2019-10" db="EMBL/GenBank/DDBJ databases">
        <title>Nocardioides novel species isolated from the excrement of Marmot.</title>
        <authorList>
            <person name="Zhang G."/>
        </authorList>
    </citation>
    <scope>NUCLEOTIDE SEQUENCE [LARGE SCALE GENOMIC DNA]</scope>
    <source>
        <strain evidence="5">zg-579</strain>
    </source>
</reference>
<dbReference type="InterPro" id="IPR029016">
    <property type="entry name" value="GAF-like_dom_sf"/>
</dbReference>
<dbReference type="SUPFAM" id="SSF55781">
    <property type="entry name" value="GAF domain-like"/>
    <property type="match status" value="1"/>
</dbReference>
<proteinExistence type="inferred from homology"/>